<comment type="function">
    <text evidence="10">Catalyzes the reversible formation of acyl-phosphate (acyl-PO(4)) from acyl-[acyl-carrier-protein] (acyl-ACP). This enzyme utilizes acyl-ACP as fatty acyl donor, but not acyl-CoA.</text>
</comment>
<dbReference type="Proteomes" id="UP000253034">
    <property type="component" value="Unassembled WGS sequence"/>
</dbReference>
<dbReference type="SUPFAM" id="SSF53659">
    <property type="entry name" value="Isocitrate/Isopropylmalate dehydrogenase-like"/>
    <property type="match status" value="1"/>
</dbReference>
<dbReference type="GO" id="GO:0006633">
    <property type="term" value="P:fatty acid biosynthetic process"/>
    <property type="evidence" value="ECO:0007669"/>
    <property type="project" value="UniProtKB-UniRule"/>
</dbReference>
<dbReference type="GO" id="GO:0005737">
    <property type="term" value="C:cytoplasm"/>
    <property type="evidence" value="ECO:0007669"/>
    <property type="project" value="UniProtKB-SubCell"/>
</dbReference>
<dbReference type="HAMAP" id="MF_00019">
    <property type="entry name" value="PlsX"/>
    <property type="match status" value="1"/>
</dbReference>
<evidence type="ECO:0000256" key="1">
    <source>
        <dbReference type="ARBA" id="ARBA00001232"/>
    </source>
</evidence>
<evidence type="ECO:0000256" key="7">
    <source>
        <dbReference type="ARBA" id="ARBA00023264"/>
    </source>
</evidence>
<comment type="pathway">
    <text evidence="10">Lipid metabolism; phospholipid metabolism.</text>
</comment>
<evidence type="ECO:0000256" key="10">
    <source>
        <dbReference type="HAMAP-Rule" id="MF_00019"/>
    </source>
</evidence>
<keyword evidence="12" id="KW-1185">Reference proteome</keyword>
<comment type="similarity">
    <text evidence="10">Belongs to the PlsX family.</text>
</comment>
<dbReference type="InterPro" id="IPR003664">
    <property type="entry name" value="FA_synthesis"/>
</dbReference>
<dbReference type="Gene3D" id="3.40.718.10">
    <property type="entry name" value="Isopropylmalate Dehydrogenase"/>
    <property type="match status" value="1"/>
</dbReference>
<dbReference type="OrthoDB" id="9806408at2"/>
<evidence type="ECO:0000256" key="2">
    <source>
        <dbReference type="ARBA" id="ARBA00022490"/>
    </source>
</evidence>
<name>A0A369BF18_9FIRM</name>
<comment type="subcellular location">
    <subcellularLocation>
        <location evidence="10">Cytoplasm</location>
    </subcellularLocation>
    <text evidence="10">Associated with the membrane possibly through PlsY.</text>
</comment>
<comment type="catalytic activity">
    <reaction evidence="1 10">
        <text>a fatty acyl-[ACP] + phosphate = an acyl phosphate + holo-[ACP]</text>
        <dbReference type="Rhea" id="RHEA:42292"/>
        <dbReference type="Rhea" id="RHEA-COMP:9685"/>
        <dbReference type="Rhea" id="RHEA-COMP:14125"/>
        <dbReference type="ChEBI" id="CHEBI:43474"/>
        <dbReference type="ChEBI" id="CHEBI:59918"/>
        <dbReference type="ChEBI" id="CHEBI:64479"/>
        <dbReference type="ChEBI" id="CHEBI:138651"/>
        <dbReference type="EC" id="2.3.1.274"/>
    </reaction>
</comment>
<dbReference type="PANTHER" id="PTHR30100:SF1">
    <property type="entry name" value="PHOSPHATE ACYLTRANSFERASE"/>
    <property type="match status" value="1"/>
</dbReference>
<keyword evidence="5 10" id="KW-0443">Lipid metabolism</keyword>
<protein>
    <recommendedName>
        <fullName evidence="8 10">Phosphate acyltransferase</fullName>
        <ecNumber evidence="8 10">2.3.1.274</ecNumber>
    </recommendedName>
    <alternativeName>
        <fullName evidence="10">Acyl-ACP phosphotransacylase</fullName>
    </alternativeName>
    <alternativeName>
        <fullName evidence="10">Acyl-[acyl-carrier-protein]--phosphate acyltransferase</fullName>
    </alternativeName>
    <alternativeName>
        <fullName evidence="10">Phosphate-acyl-ACP acyltransferase</fullName>
    </alternativeName>
</protein>
<evidence type="ECO:0000256" key="5">
    <source>
        <dbReference type="ARBA" id="ARBA00023098"/>
    </source>
</evidence>
<dbReference type="AlphaFoldDB" id="A0A369BF18"/>
<dbReference type="NCBIfam" id="TIGR00182">
    <property type="entry name" value="plsX"/>
    <property type="match status" value="1"/>
</dbReference>
<keyword evidence="3 10" id="KW-0444">Lipid biosynthesis</keyword>
<reference evidence="11 12" key="1">
    <citation type="submission" date="2018-07" db="EMBL/GenBank/DDBJ databases">
        <title>Genomic Encyclopedia of Type Strains, Phase IV (KMG-IV): sequencing the most valuable type-strain genomes for metagenomic binning, comparative biology and taxonomic classification.</title>
        <authorList>
            <person name="Goeker M."/>
        </authorList>
    </citation>
    <scope>NUCLEOTIDE SEQUENCE [LARGE SCALE GENOMIC DNA]</scope>
    <source>
        <strain evidence="11 12">DSM 27016</strain>
    </source>
</reference>
<evidence type="ECO:0000256" key="6">
    <source>
        <dbReference type="ARBA" id="ARBA00023209"/>
    </source>
</evidence>
<evidence type="ECO:0000256" key="8">
    <source>
        <dbReference type="ARBA" id="ARBA00024069"/>
    </source>
</evidence>
<dbReference type="Pfam" id="PF02504">
    <property type="entry name" value="FA_synthesis"/>
    <property type="match status" value="1"/>
</dbReference>
<accession>A0A369BF18</accession>
<comment type="caution">
    <text evidence="11">The sequence shown here is derived from an EMBL/GenBank/DDBJ whole genome shotgun (WGS) entry which is preliminary data.</text>
</comment>
<dbReference type="UniPathway" id="UPA00085"/>
<keyword evidence="7 10" id="KW-1208">Phospholipid metabolism</keyword>
<organism evidence="11 12">
    <name type="scientific">Anaerobacterium chartisolvens</name>
    <dbReference type="NCBI Taxonomy" id="1297424"/>
    <lineage>
        <taxon>Bacteria</taxon>
        <taxon>Bacillati</taxon>
        <taxon>Bacillota</taxon>
        <taxon>Clostridia</taxon>
        <taxon>Eubacteriales</taxon>
        <taxon>Oscillospiraceae</taxon>
        <taxon>Anaerobacterium</taxon>
    </lineage>
</organism>
<keyword evidence="4 10" id="KW-0808">Transferase</keyword>
<evidence type="ECO:0000256" key="4">
    <source>
        <dbReference type="ARBA" id="ARBA00022679"/>
    </source>
</evidence>
<evidence type="ECO:0000313" key="11">
    <source>
        <dbReference type="EMBL" id="RCX20021.1"/>
    </source>
</evidence>
<dbReference type="InterPro" id="IPR012281">
    <property type="entry name" value="Phospholipid_synth_PlsX-like"/>
</dbReference>
<dbReference type="EMBL" id="QPJT01000002">
    <property type="protein sequence ID" value="RCX20021.1"/>
    <property type="molecule type" value="Genomic_DNA"/>
</dbReference>
<sequence length="338" mass="36295">MIILVDAMGGDNAPEDIVNGSMDAINEAEGFDIVLVGDSQKVSRIINERKFDSPRLTVHHAGDVVTNEDKPTKAIRGKRDSSMVVAFRLLKENKGDVLLSAGNSGALMAGALFIVGRMKGVDRPSLPAIVPTKTGSALIIDSGLNTVCKPVNFLQFGIMGSVYMKEIFNVDNPKVGLINVGAEQSKGNDLIKQAHSLLTKSSLNFMGNIEGKDIMLGGVHVAVCDGFVGNVALKLLEGTAIYFFSNIKRILSKNFLNKIAAAIIVKDIKKFSHRLDADEVGGAPILGVKGLVIKSHGSSNAKTIKNVIINRAYALGKTAILKKLNDQFKDWEVEDIEP</sequence>
<dbReference type="PIRSF" id="PIRSF002465">
    <property type="entry name" value="Phsphlp_syn_PlsX"/>
    <property type="match status" value="1"/>
</dbReference>
<keyword evidence="2 10" id="KW-0963">Cytoplasm</keyword>
<dbReference type="GO" id="GO:0043811">
    <property type="term" value="F:phosphate:acyl-[acyl carrier protein] acyltransferase activity"/>
    <property type="evidence" value="ECO:0007669"/>
    <property type="project" value="UniProtKB-UniRule"/>
</dbReference>
<comment type="subunit">
    <text evidence="9 10">Homodimer. Probably interacts with PlsY.</text>
</comment>
<dbReference type="GO" id="GO:0008654">
    <property type="term" value="P:phospholipid biosynthetic process"/>
    <property type="evidence" value="ECO:0007669"/>
    <property type="project" value="UniProtKB-KW"/>
</dbReference>
<dbReference type="PANTHER" id="PTHR30100">
    <property type="entry name" value="FATTY ACID/PHOSPHOLIPID SYNTHESIS PROTEIN PLSX"/>
    <property type="match status" value="1"/>
</dbReference>
<dbReference type="RefSeq" id="WP_114296144.1">
    <property type="nucleotide sequence ID" value="NZ_QPJT01000002.1"/>
</dbReference>
<evidence type="ECO:0000313" key="12">
    <source>
        <dbReference type="Proteomes" id="UP000253034"/>
    </source>
</evidence>
<evidence type="ECO:0000256" key="9">
    <source>
        <dbReference type="ARBA" id="ARBA00046608"/>
    </source>
</evidence>
<gene>
    <name evidence="10" type="primary">plsX</name>
    <name evidence="11" type="ORF">DFR58_10290</name>
</gene>
<dbReference type="EC" id="2.3.1.274" evidence="8 10"/>
<keyword evidence="6 10" id="KW-0594">Phospholipid biosynthesis</keyword>
<evidence type="ECO:0000256" key="3">
    <source>
        <dbReference type="ARBA" id="ARBA00022516"/>
    </source>
</evidence>
<keyword evidence="11" id="KW-0012">Acyltransferase</keyword>
<proteinExistence type="inferred from homology"/>